<dbReference type="Gene3D" id="1.20.1250.20">
    <property type="entry name" value="MFS general substrate transporter like domains"/>
    <property type="match status" value="1"/>
</dbReference>
<keyword evidence="4 5" id="KW-0472">Membrane</keyword>
<dbReference type="GO" id="GO:0016020">
    <property type="term" value="C:membrane"/>
    <property type="evidence" value="ECO:0007669"/>
    <property type="project" value="UniProtKB-SubCell"/>
</dbReference>
<evidence type="ECO:0000259" key="6">
    <source>
        <dbReference type="PROSITE" id="PS50850"/>
    </source>
</evidence>
<evidence type="ECO:0000256" key="3">
    <source>
        <dbReference type="ARBA" id="ARBA00022989"/>
    </source>
</evidence>
<protein>
    <recommendedName>
        <fullName evidence="6">Major facilitator superfamily (MFS) profile domain-containing protein</fullName>
    </recommendedName>
</protein>
<evidence type="ECO:0000256" key="2">
    <source>
        <dbReference type="ARBA" id="ARBA00022692"/>
    </source>
</evidence>
<reference evidence="7" key="1">
    <citation type="submission" date="2015-11" db="EMBL/GenBank/DDBJ databases">
        <title>De novo transcriptome assembly of four potential Pierce s Disease insect vectors from Arizona vineyards.</title>
        <authorList>
            <person name="Tassone E.E."/>
        </authorList>
    </citation>
    <scope>NUCLEOTIDE SEQUENCE</scope>
</reference>
<feature type="transmembrane region" description="Helical" evidence="5">
    <location>
        <begin position="78"/>
        <end position="101"/>
    </location>
</feature>
<evidence type="ECO:0000256" key="1">
    <source>
        <dbReference type="ARBA" id="ARBA00004141"/>
    </source>
</evidence>
<keyword evidence="2 5" id="KW-0812">Transmembrane</keyword>
<dbReference type="InterPro" id="IPR020846">
    <property type="entry name" value="MFS_dom"/>
</dbReference>
<gene>
    <name evidence="7" type="ORF">g.47405</name>
</gene>
<feature type="transmembrane region" description="Helical" evidence="5">
    <location>
        <begin position="151"/>
        <end position="173"/>
    </location>
</feature>
<dbReference type="PRINTS" id="PR01035">
    <property type="entry name" value="TCRTETA"/>
</dbReference>
<feature type="transmembrane region" description="Helical" evidence="5">
    <location>
        <begin position="122"/>
        <end position="145"/>
    </location>
</feature>
<feature type="transmembrane region" description="Helical" evidence="5">
    <location>
        <begin position="212"/>
        <end position="233"/>
    </location>
</feature>
<dbReference type="Pfam" id="PF07690">
    <property type="entry name" value="MFS_1"/>
    <property type="match status" value="1"/>
</dbReference>
<feature type="transmembrane region" description="Helical" evidence="5">
    <location>
        <begin position="367"/>
        <end position="387"/>
    </location>
</feature>
<evidence type="ECO:0000256" key="4">
    <source>
        <dbReference type="ARBA" id="ARBA00023136"/>
    </source>
</evidence>
<comment type="subcellular location">
    <subcellularLocation>
        <location evidence="1">Membrane</location>
        <topology evidence="1">Multi-pass membrane protein</topology>
    </subcellularLocation>
</comment>
<proteinExistence type="predicted"/>
<accession>A0A1B6KZM0</accession>
<dbReference type="AlphaFoldDB" id="A0A1B6KZM0"/>
<dbReference type="GO" id="GO:0005635">
    <property type="term" value="C:nuclear envelope"/>
    <property type="evidence" value="ECO:0007669"/>
    <property type="project" value="TreeGrafter"/>
</dbReference>
<evidence type="ECO:0000256" key="5">
    <source>
        <dbReference type="SAM" id="Phobius"/>
    </source>
</evidence>
<keyword evidence="3 5" id="KW-1133">Transmembrane helix</keyword>
<feature type="transmembrane region" description="Helical" evidence="5">
    <location>
        <begin position="31"/>
        <end position="48"/>
    </location>
</feature>
<sequence length="399" mass="45196">MYSHWLLIILFLDLFATSLLVPFLPIHFRNVGLTHLLVGVFTSIYPSMQLFSSPSAGYCSDCYGHKQSLVISLVLCSFAYYFLASTYLVVIFIVRVVLGLLKHTQTLGKAMLLCSKDERHKTFSVVSAVEAFGFMLGPVVGAYFIESENGFQLLCNISTTIFVLNAVIAFCFLPKDIKYQYVLANETVTESDEPHQISLEERKIDWTEVWDIFVFKLFLCISLSLFYTNYALIIIEHFKMSTSMVGYSNSFQGFISIITSLMTSKVINVTFSQDPYVILNYCFLLLSLSLLCMSLVKHFSLFFVFLIPFSSSSTLLRIYTTEMLLSKSTWKNKGSLIGMENTISSLVFFFSPFFFEVCTTNFGTSSVPMVTCFVTFVGACLSEYLHLTNRSGSKLNKFK</sequence>
<feature type="transmembrane region" description="Helical" evidence="5">
    <location>
        <begin position="6"/>
        <end position="24"/>
    </location>
</feature>
<feature type="transmembrane region" description="Helical" evidence="5">
    <location>
        <begin position="337"/>
        <end position="355"/>
    </location>
</feature>
<dbReference type="PANTHER" id="PTHR24002:SF3">
    <property type="entry name" value="SOLUTE CARRIER FAMILY 22 MEMBER 18"/>
    <property type="match status" value="1"/>
</dbReference>
<evidence type="ECO:0000313" key="7">
    <source>
        <dbReference type="EMBL" id="JAT16909.1"/>
    </source>
</evidence>
<dbReference type="SUPFAM" id="SSF103473">
    <property type="entry name" value="MFS general substrate transporter"/>
    <property type="match status" value="1"/>
</dbReference>
<name>A0A1B6KZM0_9HEMI</name>
<dbReference type="InterPro" id="IPR036259">
    <property type="entry name" value="MFS_trans_sf"/>
</dbReference>
<dbReference type="EMBL" id="GEBQ01023068">
    <property type="protein sequence ID" value="JAT16909.1"/>
    <property type="molecule type" value="Transcribed_RNA"/>
</dbReference>
<dbReference type="InterPro" id="IPR001958">
    <property type="entry name" value="Tet-R_TetA/multi-R_MdtG-like"/>
</dbReference>
<feature type="transmembrane region" description="Helical" evidence="5">
    <location>
        <begin position="302"/>
        <end position="325"/>
    </location>
</feature>
<organism evidence="7">
    <name type="scientific">Graphocephala atropunctata</name>
    <dbReference type="NCBI Taxonomy" id="36148"/>
    <lineage>
        <taxon>Eukaryota</taxon>
        <taxon>Metazoa</taxon>
        <taxon>Ecdysozoa</taxon>
        <taxon>Arthropoda</taxon>
        <taxon>Hexapoda</taxon>
        <taxon>Insecta</taxon>
        <taxon>Pterygota</taxon>
        <taxon>Neoptera</taxon>
        <taxon>Paraneoptera</taxon>
        <taxon>Hemiptera</taxon>
        <taxon>Auchenorrhyncha</taxon>
        <taxon>Membracoidea</taxon>
        <taxon>Cicadellidae</taxon>
        <taxon>Cicadellinae</taxon>
        <taxon>Cicadellini</taxon>
        <taxon>Graphocephala</taxon>
    </lineage>
</organism>
<dbReference type="GO" id="GO:0022857">
    <property type="term" value="F:transmembrane transporter activity"/>
    <property type="evidence" value="ECO:0007669"/>
    <property type="project" value="InterPro"/>
</dbReference>
<dbReference type="PROSITE" id="PS50850">
    <property type="entry name" value="MFS"/>
    <property type="match status" value="1"/>
</dbReference>
<feature type="domain" description="Major facilitator superfamily (MFS) profile" evidence="6">
    <location>
        <begin position="2"/>
        <end position="390"/>
    </location>
</feature>
<dbReference type="PANTHER" id="PTHR24002">
    <property type="entry name" value="SOLUTE CARRIER FAMILY 22 MEMBER 18"/>
    <property type="match status" value="1"/>
</dbReference>
<feature type="transmembrane region" description="Helical" evidence="5">
    <location>
        <begin position="278"/>
        <end position="296"/>
    </location>
</feature>
<dbReference type="InterPro" id="IPR011701">
    <property type="entry name" value="MFS"/>
</dbReference>
<feature type="transmembrane region" description="Helical" evidence="5">
    <location>
        <begin position="253"/>
        <end position="271"/>
    </location>
</feature>